<evidence type="ECO:0000313" key="1">
    <source>
        <dbReference type="EMBL" id="QHT21062.1"/>
    </source>
</evidence>
<organism evidence="1">
    <name type="scientific">viral metagenome</name>
    <dbReference type="NCBI Taxonomy" id="1070528"/>
    <lineage>
        <taxon>unclassified sequences</taxon>
        <taxon>metagenomes</taxon>
        <taxon>organismal metagenomes</taxon>
    </lineage>
</organism>
<accession>A0A6C0DX84</accession>
<protein>
    <submittedName>
        <fullName evidence="1">Uncharacterized protein</fullName>
    </submittedName>
</protein>
<name>A0A6C0DX84_9ZZZZ</name>
<sequence>MKLDKVVATIQRKFDVKKLPRELKAIMNCWIRTDAWYVEHGVSKFEACLEEVVADEMTRLLIDFLVGRINAMQDTERVNEGDLCDALKHVSHVLSTMEWETETIFTYYAMCWGQNFRDRILSCDYDHDFSWVSKETGETHYSLPHVSKHINDENMEDE</sequence>
<reference evidence="1" key="1">
    <citation type="journal article" date="2020" name="Nature">
        <title>Giant virus diversity and host interactions through global metagenomics.</title>
        <authorList>
            <person name="Schulz F."/>
            <person name="Roux S."/>
            <person name="Paez-Espino D."/>
            <person name="Jungbluth S."/>
            <person name="Walsh D.A."/>
            <person name="Denef V.J."/>
            <person name="McMahon K.D."/>
            <person name="Konstantinidis K.T."/>
            <person name="Eloe-Fadrosh E.A."/>
            <person name="Kyrpides N.C."/>
            <person name="Woyke T."/>
        </authorList>
    </citation>
    <scope>NUCLEOTIDE SEQUENCE</scope>
    <source>
        <strain evidence="1">GVMAG-M-3300023174-75</strain>
    </source>
</reference>
<dbReference type="AlphaFoldDB" id="A0A6C0DX84"/>
<proteinExistence type="predicted"/>
<dbReference type="EMBL" id="MN739685">
    <property type="protein sequence ID" value="QHT21062.1"/>
    <property type="molecule type" value="Genomic_DNA"/>
</dbReference>